<proteinExistence type="predicted"/>
<feature type="region of interest" description="Disordered" evidence="2">
    <location>
        <begin position="1"/>
        <end position="40"/>
    </location>
</feature>
<keyword evidence="5" id="KW-1185">Reference proteome</keyword>
<dbReference type="SUPFAM" id="SSF52266">
    <property type="entry name" value="SGNH hydrolase"/>
    <property type="match status" value="1"/>
</dbReference>
<dbReference type="InterPro" id="IPR052940">
    <property type="entry name" value="Carb_Esterase_6"/>
</dbReference>
<dbReference type="PANTHER" id="PTHR31988">
    <property type="entry name" value="ESTERASE, PUTATIVE (DUF303)-RELATED"/>
    <property type="match status" value="1"/>
</dbReference>
<feature type="compositionally biased region" description="Basic and acidic residues" evidence="2">
    <location>
        <begin position="126"/>
        <end position="158"/>
    </location>
</feature>
<feature type="compositionally biased region" description="Low complexity" evidence="2">
    <location>
        <begin position="160"/>
        <end position="173"/>
    </location>
</feature>
<evidence type="ECO:0000256" key="2">
    <source>
        <dbReference type="SAM" id="MobiDB-lite"/>
    </source>
</evidence>
<dbReference type="AlphaFoldDB" id="X6N7D7"/>
<feature type="domain" description="Sialate O-acetylesterase" evidence="3">
    <location>
        <begin position="41"/>
        <end position="124"/>
    </location>
</feature>
<evidence type="ECO:0000313" key="5">
    <source>
        <dbReference type="Proteomes" id="UP000023152"/>
    </source>
</evidence>
<reference evidence="4 5" key="1">
    <citation type="journal article" date="2013" name="Curr. Biol.">
        <title>The Genome of the Foraminiferan Reticulomyxa filosa.</title>
        <authorList>
            <person name="Glockner G."/>
            <person name="Hulsmann N."/>
            <person name="Schleicher M."/>
            <person name="Noegel A.A."/>
            <person name="Eichinger L."/>
            <person name="Gallinger C."/>
            <person name="Pawlowski J."/>
            <person name="Sierra R."/>
            <person name="Euteneuer U."/>
            <person name="Pillet L."/>
            <person name="Moustafa A."/>
            <person name="Platzer M."/>
            <person name="Groth M."/>
            <person name="Szafranski K."/>
            <person name="Schliwa M."/>
        </authorList>
    </citation>
    <scope>NUCLEOTIDE SEQUENCE [LARGE SCALE GENOMIC DNA]</scope>
</reference>
<gene>
    <name evidence="4" type="ORF">RFI_15977</name>
</gene>
<accession>X6N7D7</accession>
<keyword evidence="1" id="KW-0378">Hydrolase</keyword>
<feature type="region of interest" description="Disordered" evidence="2">
    <location>
        <begin position="123"/>
        <end position="173"/>
    </location>
</feature>
<evidence type="ECO:0000313" key="4">
    <source>
        <dbReference type="EMBL" id="ETO21227.1"/>
    </source>
</evidence>
<dbReference type="Proteomes" id="UP000023152">
    <property type="component" value="Unassembled WGS sequence"/>
</dbReference>
<name>X6N7D7_RETFI</name>
<dbReference type="InterPro" id="IPR036514">
    <property type="entry name" value="SGNH_hydro_sf"/>
</dbReference>
<protein>
    <recommendedName>
        <fullName evidence="3">Sialate O-acetylesterase domain-containing protein</fullName>
    </recommendedName>
</protein>
<feature type="domain" description="Sialate O-acetylesterase" evidence="3">
    <location>
        <begin position="181"/>
        <end position="320"/>
    </location>
</feature>
<dbReference type="GO" id="GO:0016787">
    <property type="term" value="F:hydrolase activity"/>
    <property type="evidence" value="ECO:0007669"/>
    <property type="project" value="UniProtKB-KW"/>
</dbReference>
<evidence type="ECO:0000256" key="1">
    <source>
        <dbReference type="ARBA" id="ARBA00022801"/>
    </source>
</evidence>
<dbReference type="EMBL" id="ASPP01011836">
    <property type="protein sequence ID" value="ETO21227.1"/>
    <property type="molecule type" value="Genomic_DNA"/>
</dbReference>
<comment type="caution">
    <text evidence="4">The sequence shown here is derived from an EMBL/GenBank/DDBJ whole genome shotgun (WGS) entry which is preliminary data.</text>
</comment>
<sequence>MSGRGPLPAALYDVQVKGETPRSSPPPSSLQETKDELLKPPQTIVNNHEILYFDKNDQWSAAKDPLHFESPQYCGVGPGLTFASELCQMNFLPANSKLQKQNKRKIGLIPCAVGGTSIDEWLPASSREEKDGREIEANDTIKAEAETDESRTNTKEKAALSSSPSSLSSSPSLLPPLKKSSKYFDLTLKRVVLAKSKYSNPNEINIKGILWHQGESDSGALEDAKAHLNKLLALFAAFREALNDANIPILVGGLGTFLGQREDIKYRYYAIVNEALAEVPRRLYNTAYVSSEGLTHKGDSLHFSTESAQELGIRYAQAYARLSGARVHQTHIKQFRAAVARTSTKAIEKTKGVF</sequence>
<dbReference type="Pfam" id="PF03629">
    <property type="entry name" value="SASA"/>
    <property type="match status" value="2"/>
</dbReference>
<dbReference type="InterPro" id="IPR005181">
    <property type="entry name" value="SASA"/>
</dbReference>
<dbReference type="Gene3D" id="3.40.50.1110">
    <property type="entry name" value="SGNH hydrolase"/>
    <property type="match status" value="1"/>
</dbReference>
<dbReference type="PANTHER" id="PTHR31988:SF19">
    <property type="entry name" value="9-O-ACETYL-N-ACETYLNEURAMINIC ACID DEACETYLASE-RELATED"/>
    <property type="match status" value="1"/>
</dbReference>
<organism evidence="4 5">
    <name type="scientific">Reticulomyxa filosa</name>
    <dbReference type="NCBI Taxonomy" id="46433"/>
    <lineage>
        <taxon>Eukaryota</taxon>
        <taxon>Sar</taxon>
        <taxon>Rhizaria</taxon>
        <taxon>Retaria</taxon>
        <taxon>Foraminifera</taxon>
        <taxon>Monothalamids</taxon>
        <taxon>Reticulomyxidae</taxon>
        <taxon>Reticulomyxa</taxon>
    </lineage>
</organism>
<evidence type="ECO:0000259" key="3">
    <source>
        <dbReference type="Pfam" id="PF03629"/>
    </source>
</evidence>
<dbReference type="OrthoDB" id="1487282at2759"/>